<evidence type="ECO:0000256" key="1">
    <source>
        <dbReference type="SAM" id="MobiDB-lite"/>
    </source>
</evidence>
<gene>
    <name evidence="2" type="ORF">CY0110_17897</name>
</gene>
<proteinExistence type="predicted"/>
<dbReference type="EMBL" id="AAXW01000002">
    <property type="protein sequence ID" value="EAZ93693.1"/>
    <property type="molecule type" value="Genomic_DNA"/>
</dbReference>
<reference evidence="2 3" key="1">
    <citation type="submission" date="2007-03" db="EMBL/GenBank/DDBJ databases">
        <authorList>
            <person name="Stal L."/>
            <person name="Ferriera S."/>
            <person name="Johnson J."/>
            <person name="Kravitz S."/>
            <person name="Beeson K."/>
            <person name="Sutton G."/>
            <person name="Rogers Y.-H."/>
            <person name="Friedman R."/>
            <person name="Frazier M."/>
            <person name="Venter J.C."/>
        </authorList>
    </citation>
    <scope>NUCLEOTIDE SEQUENCE [LARGE SCALE GENOMIC DNA]</scope>
    <source>
        <strain evidence="2 3">CCY0110</strain>
    </source>
</reference>
<feature type="region of interest" description="Disordered" evidence="1">
    <location>
        <begin position="1"/>
        <end position="20"/>
    </location>
</feature>
<keyword evidence="3" id="KW-1185">Reference proteome</keyword>
<evidence type="ECO:0000313" key="2">
    <source>
        <dbReference type="EMBL" id="EAZ93693.1"/>
    </source>
</evidence>
<dbReference type="AlphaFoldDB" id="A3IIR1"/>
<protein>
    <submittedName>
        <fullName evidence="2">Uncharacterized protein</fullName>
    </submittedName>
</protein>
<comment type="caution">
    <text evidence="2">The sequence shown here is derived from an EMBL/GenBank/DDBJ whole genome shotgun (WGS) entry which is preliminary data.</text>
</comment>
<organism evidence="2 3">
    <name type="scientific">Crocosphaera chwakensis CCY0110</name>
    <dbReference type="NCBI Taxonomy" id="391612"/>
    <lineage>
        <taxon>Bacteria</taxon>
        <taxon>Bacillati</taxon>
        <taxon>Cyanobacteriota</taxon>
        <taxon>Cyanophyceae</taxon>
        <taxon>Oscillatoriophycideae</taxon>
        <taxon>Chroococcales</taxon>
        <taxon>Aphanothecaceae</taxon>
        <taxon>Crocosphaera</taxon>
        <taxon>Crocosphaera chwakensis</taxon>
    </lineage>
</organism>
<evidence type="ECO:0000313" key="3">
    <source>
        <dbReference type="Proteomes" id="UP000003781"/>
    </source>
</evidence>
<dbReference type="Proteomes" id="UP000003781">
    <property type="component" value="Unassembled WGS sequence"/>
</dbReference>
<accession>A3IIR1</accession>
<feature type="compositionally biased region" description="Basic residues" evidence="1">
    <location>
        <begin position="1"/>
        <end position="13"/>
    </location>
</feature>
<sequence>MRMLLSKKSKWKPMRASPSA</sequence>
<name>A3IIR1_9CHRO</name>